<keyword evidence="1" id="KW-0812">Transmembrane</keyword>
<feature type="transmembrane region" description="Helical" evidence="1">
    <location>
        <begin position="37"/>
        <end position="65"/>
    </location>
</feature>
<evidence type="ECO:0000313" key="3">
    <source>
        <dbReference type="Proteomes" id="UP000323720"/>
    </source>
</evidence>
<protein>
    <recommendedName>
        <fullName evidence="4">Phage holin family protein</fullName>
    </recommendedName>
</protein>
<gene>
    <name evidence="2" type="ORF">ES674_10335</name>
</gene>
<keyword evidence="1" id="KW-0472">Membrane</keyword>
<accession>A0A5D0R7L8</accession>
<dbReference type="OrthoDB" id="1202744at2"/>
<proteinExistence type="predicted"/>
<evidence type="ECO:0008006" key="4">
    <source>
        <dbReference type="Google" id="ProtNLM"/>
    </source>
</evidence>
<dbReference type="RefSeq" id="WP_148403958.1">
    <property type="nucleotide sequence ID" value="NZ_VSKK01000002.1"/>
</dbReference>
<name>A0A5D0R7L8_9FLAO</name>
<dbReference type="AlphaFoldDB" id="A0A5D0R7L8"/>
<dbReference type="EMBL" id="VSKK01000002">
    <property type="protein sequence ID" value="TYB77079.1"/>
    <property type="molecule type" value="Genomic_DNA"/>
</dbReference>
<feature type="transmembrane region" description="Helical" evidence="1">
    <location>
        <begin position="77"/>
        <end position="97"/>
    </location>
</feature>
<comment type="caution">
    <text evidence="2">The sequence shown here is derived from an EMBL/GenBank/DDBJ whole genome shotgun (WGS) entry which is preliminary data.</text>
</comment>
<keyword evidence="3" id="KW-1185">Reference proteome</keyword>
<evidence type="ECO:0000256" key="1">
    <source>
        <dbReference type="SAM" id="Phobius"/>
    </source>
</evidence>
<keyword evidence="1" id="KW-1133">Transmembrane helix</keyword>
<evidence type="ECO:0000313" key="2">
    <source>
        <dbReference type="EMBL" id="TYB77079.1"/>
    </source>
</evidence>
<reference evidence="2 3" key="1">
    <citation type="submission" date="2019-08" db="EMBL/GenBank/DDBJ databases">
        <title>Genomes of Antarctic Bizionia species.</title>
        <authorList>
            <person name="Bowman J.P."/>
        </authorList>
    </citation>
    <scope>NUCLEOTIDE SEQUENCE [LARGE SCALE GENOMIC DNA]</scope>
    <source>
        <strain evidence="2 3">ADA-4</strain>
    </source>
</reference>
<sequence length="116" mass="12720">MNVFETISDTTGKMADSGETYIKKTQEYLKLKVFQQLTVSVSLVVKALAVGGLFGIGLLFLAFAAALAIGKWLENEALGYLIVGGVFLILTLIIYLSRSAINNMIIKRFSSKFFES</sequence>
<organism evidence="2 3">
    <name type="scientific">Bizionia myxarmorum</name>
    <dbReference type="NCBI Taxonomy" id="291186"/>
    <lineage>
        <taxon>Bacteria</taxon>
        <taxon>Pseudomonadati</taxon>
        <taxon>Bacteroidota</taxon>
        <taxon>Flavobacteriia</taxon>
        <taxon>Flavobacteriales</taxon>
        <taxon>Flavobacteriaceae</taxon>
        <taxon>Bizionia</taxon>
    </lineage>
</organism>
<dbReference type="Proteomes" id="UP000323720">
    <property type="component" value="Unassembled WGS sequence"/>
</dbReference>